<dbReference type="Gene3D" id="3.30.420.40">
    <property type="match status" value="2"/>
</dbReference>
<name>A0A2T4MZX1_AERVE</name>
<reference evidence="2 3" key="1">
    <citation type="submission" date="2018-03" db="EMBL/GenBank/DDBJ databases">
        <title>Aeromonas veronii whole genome sequencing and analysis.</title>
        <authorList>
            <person name="Xie H."/>
            <person name="Liu T."/>
            <person name="Wang K."/>
        </authorList>
    </citation>
    <scope>NUCLEOTIDE SEQUENCE [LARGE SCALE GENOMIC DNA]</scope>
    <source>
        <strain evidence="2 3">XH.VA.1</strain>
    </source>
</reference>
<sequence>MELNKIKSLISDKALLGFLKRSSLPESVSGKAVVAAIDVGYGYTKYTTGIGDDGKVKCDLFPSIAPMSPHEDLSGEFFISRNTKKIESGGVIWEVGPDVYDITTRSDVRALHENFVNSEQWKVLFLGALAYQGHKEIDYLILGLPVSNMSKRKEMEAMAKGTHVIGDLTVVIHNVMVVPQPLGALYNYAVRSGDFDRFSATNTLVVDPGYLTFDFLITKGFAVNPNRSGARPGGMSSILQAIASSIAQEKNVEYEDLNQLDVALDLKNYGGVKEDRSIYIYGEKVDLNPHIKNTIPVIDSSLNFMLNRIGESKDVAQLIMAGGPNKIFEKSIKRHFQHHSLITLEDGIFSNVIGFMLWGMMVAYGNAIEGSKAAVAVTEKKKEEVVA</sequence>
<dbReference type="InterPro" id="IPR022389">
    <property type="entry name" value="PRTRC_protein-D"/>
</dbReference>
<evidence type="ECO:0000259" key="1">
    <source>
        <dbReference type="Pfam" id="PF17989"/>
    </source>
</evidence>
<dbReference type="SUPFAM" id="SSF53067">
    <property type="entry name" value="Actin-like ATPase domain"/>
    <property type="match status" value="2"/>
</dbReference>
<dbReference type="NCBIfam" id="TIGR03739">
    <property type="entry name" value="PRTRC_D"/>
    <property type="match status" value="1"/>
</dbReference>
<evidence type="ECO:0000313" key="2">
    <source>
        <dbReference type="EMBL" id="PTH80114.1"/>
    </source>
</evidence>
<dbReference type="Proteomes" id="UP000241986">
    <property type="component" value="Unassembled WGS sequence"/>
</dbReference>
<accession>A0A2T4MZX1</accession>
<protein>
    <submittedName>
        <fullName evidence="2">PRTRC system protein D</fullName>
    </submittedName>
</protein>
<comment type="caution">
    <text evidence="2">The sequence shown here is derived from an EMBL/GenBank/DDBJ whole genome shotgun (WGS) entry which is preliminary data.</text>
</comment>
<feature type="domain" description="Actin-like protein N-terminal" evidence="1">
    <location>
        <begin position="36"/>
        <end position="183"/>
    </location>
</feature>
<dbReference type="EMBL" id="PZKL01000037">
    <property type="protein sequence ID" value="PTH80114.1"/>
    <property type="molecule type" value="Genomic_DNA"/>
</dbReference>
<proteinExistence type="predicted"/>
<evidence type="ECO:0000313" key="3">
    <source>
        <dbReference type="Proteomes" id="UP000241986"/>
    </source>
</evidence>
<dbReference type="AlphaFoldDB" id="A0A2T4MZX1"/>
<dbReference type="RefSeq" id="WP_107683997.1">
    <property type="nucleotide sequence ID" value="NZ_PZKL01000037.1"/>
</dbReference>
<organism evidence="2 3">
    <name type="scientific">Aeromonas veronii</name>
    <dbReference type="NCBI Taxonomy" id="654"/>
    <lineage>
        <taxon>Bacteria</taxon>
        <taxon>Pseudomonadati</taxon>
        <taxon>Pseudomonadota</taxon>
        <taxon>Gammaproteobacteria</taxon>
        <taxon>Aeromonadales</taxon>
        <taxon>Aeromonadaceae</taxon>
        <taxon>Aeromonas</taxon>
    </lineage>
</organism>
<dbReference type="InterPro" id="IPR040607">
    <property type="entry name" value="ALP_N"/>
</dbReference>
<gene>
    <name evidence="2" type="ORF">DAA48_16250</name>
</gene>
<dbReference type="InterPro" id="IPR043129">
    <property type="entry name" value="ATPase_NBD"/>
</dbReference>
<dbReference type="Pfam" id="PF17989">
    <property type="entry name" value="ALP_N"/>
    <property type="match status" value="1"/>
</dbReference>